<gene>
    <name evidence="8" type="ORF">ASZ90_017658</name>
</gene>
<dbReference type="GO" id="GO:0005829">
    <property type="term" value="C:cytosol"/>
    <property type="evidence" value="ECO:0007669"/>
    <property type="project" value="TreeGrafter"/>
</dbReference>
<reference evidence="8" key="1">
    <citation type="journal article" date="2015" name="Proc. Natl. Acad. Sci. U.S.A.">
        <title>Networks of energetic and metabolic interactions define dynamics in microbial communities.</title>
        <authorList>
            <person name="Embree M."/>
            <person name="Liu J.K."/>
            <person name="Al-Bassam M.M."/>
            <person name="Zengler K."/>
        </authorList>
    </citation>
    <scope>NUCLEOTIDE SEQUENCE</scope>
</reference>
<dbReference type="SUPFAM" id="SSF52172">
    <property type="entry name" value="CheY-like"/>
    <property type="match status" value="1"/>
</dbReference>
<keyword evidence="1" id="KW-0597">Phosphoprotein</keyword>
<dbReference type="InterPro" id="IPR011006">
    <property type="entry name" value="CheY-like_superfamily"/>
</dbReference>
<keyword evidence="3" id="KW-0805">Transcription regulation</keyword>
<dbReference type="FunFam" id="1.10.10.10:FF:000018">
    <property type="entry name" value="DNA-binding response regulator ResD"/>
    <property type="match status" value="1"/>
</dbReference>
<keyword evidence="5" id="KW-0804">Transcription</keyword>
<evidence type="ECO:0000256" key="5">
    <source>
        <dbReference type="ARBA" id="ARBA00023163"/>
    </source>
</evidence>
<dbReference type="GO" id="GO:0000976">
    <property type="term" value="F:transcription cis-regulatory region binding"/>
    <property type="evidence" value="ECO:0007669"/>
    <property type="project" value="TreeGrafter"/>
</dbReference>
<dbReference type="GO" id="GO:0006355">
    <property type="term" value="P:regulation of DNA-templated transcription"/>
    <property type="evidence" value="ECO:0007669"/>
    <property type="project" value="InterPro"/>
</dbReference>
<dbReference type="InterPro" id="IPR039420">
    <property type="entry name" value="WalR-like"/>
</dbReference>
<dbReference type="InterPro" id="IPR001789">
    <property type="entry name" value="Sig_transdc_resp-reg_receiver"/>
</dbReference>
<keyword evidence="2" id="KW-0902">Two-component regulatory system</keyword>
<dbReference type="SMART" id="SM00862">
    <property type="entry name" value="Trans_reg_C"/>
    <property type="match status" value="1"/>
</dbReference>
<dbReference type="Pfam" id="PF00486">
    <property type="entry name" value="Trans_reg_C"/>
    <property type="match status" value="1"/>
</dbReference>
<name>A0A0W8E8G2_9ZZZZ</name>
<dbReference type="FunFam" id="3.40.50.2300:FF:000001">
    <property type="entry name" value="DNA-binding response regulator PhoB"/>
    <property type="match status" value="1"/>
</dbReference>
<protein>
    <submittedName>
        <fullName evidence="8">Phosphate regulon transcriptional regulatory protein phob (Sphr)</fullName>
    </submittedName>
</protein>
<dbReference type="CDD" id="cd00383">
    <property type="entry name" value="trans_reg_C"/>
    <property type="match status" value="1"/>
</dbReference>
<dbReference type="InterPro" id="IPR036388">
    <property type="entry name" value="WH-like_DNA-bd_sf"/>
</dbReference>
<evidence type="ECO:0000256" key="1">
    <source>
        <dbReference type="ARBA" id="ARBA00022553"/>
    </source>
</evidence>
<comment type="caution">
    <text evidence="8">The sequence shown here is derived from an EMBL/GenBank/DDBJ whole genome shotgun (WGS) entry which is preliminary data.</text>
</comment>
<dbReference type="InterPro" id="IPR016032">
    <property type="entry name" value="Sig_transdc_resp-reg_C-effctor"/>
</dbReference>
<evidence type="ECO:0000256" key="3">
    <source>
        <dbReference type="ARBA" id="ARBA00023015"/>
    </source>
</evidence>
<evidence type="ECO:0000259" key="7">
    <source>
        <dbReference type="PROSITE" id="PS51755"/>
    </source>
</evidence>
<dbReference type="GO" id="GO:0032993">
    <property type="term" value="C:protein-DNA complex"/>
    <property type="evidence" value="ECO:0007669"/>
    <property type="project" value="TreeGrafter"/>
</dbReference>
<feature type="domain" description="Response regulatory" evidence="6">
    <location>
        <begin position="4"/>
        <end position="118"/>
    </location>
</feature>
<dbReference type="AlphaFoldDB" id="A0A0W8E8G2"/>
<dbReference type="Gene3D" id="6.10.250.690">
    <property type="match status" value="1"/>
</dbReference>
<sequence length="232" mass="26729">MKRKILVVDDEESLVRLITYNLNKEGFNTVYAYDGGGVTNIIEKEKPDLLILDLMLPEKGGLEVCQEIRSSGSRIPIIMLTARDEELDRVLGLELGADDYVTKPFSVRELVARVKAVLRRNLGQETEDDKKRAAFRAGPFTVKPESYEIYFNDTLLDLTLKEYELLDILIRNRGRVLKRDYLLELLWEYSESVNTRVLDVHISKLRDKVETDSKNPQYIKTVRGLGYKLEAD</sequence>
<dbReference type="PROSITE" id="PS51755">
    <property type="entry name" value="OMPR_PHOB"/>
    <property type="match status" value="1"/>
</dbReference>
<accession>A0A0W8E8G2</accession>
<organism evidence="8">
    <name type="scientific">hydrocarbon metagenome</name>
    <dbReference type="NCBI Taxonomy" id="938273"/>
    <lineage>
        <taxon>unclassified sequences</taxon>
        <taxon>metagenomes</taxon>
        <taxon>ecological metagenomes</taxon>
    </lineage>
</organism>
<feature type="domain" description="OmpR/PhoB-type" evidence="7">
    <location>
        <begin position="132"/>
        <end position="231"/>
    </location>
</feature>
<dbReference type="Gene3D" id="1.10.10.10">
    <property type="entry name" value="Winged helix-like DNA-binding domain superfamily/Winged helix DNA-binding domain"/>
    <property type="match status" value="1"/>
</dbReference>
<evidence type="ECO:0000259" key="6">
    <source>
        <dbReference type="PROSITE" id="PS50110"/>
    </source>
</evidence>
<evidence type="ECO:0000256" key="4">
    <source>
        <dbReference type="ARBA" id="ARBA00023125"/>
    </source>
</evidence>
<evidence type="ECO:0000256" key="2">
    <source>
        <dbReference type="ARBA" id="ARBA00023012"/>
    </source>
</evidence>
<dbReference type="SUPFAM" id="SSF46894">
    <property type="entry name" value="C-terminal effector domain of the bipartite response regulators"/>
    <property type="match status" value="1"/>
</dbReference>
<dbReference type="SMART" id="SM00448">
    <property type="entry name" value="REC"/>
    <property type="match status" value="1"/>
</dbReference>
<proteinExistence type="predicted"/>
<dbReference type="PANTHER" id="PTHR48111">
    <property type="entry name" value="REGULATOR OF RPOS"/>
    <property type="match status" value="1"/>
</dbReference>
<dbReference type="InterPro" id="IPR001867">
    <property type="entry name" value="OmpR/PhoB-type_DNA-bd"/>
</dbReference>
<dbReference type="EMBL" id="LNQE01001835">
    <property type="protein sequence ID" value="KUG04920.1"/>
    <property type="molecule type" value="Genomic_DNA"/>
</dbReference>
<dbReference type="PANTHER" id="PTHR48111:SF73">
    <property type="entry name" value="ALKALINE PHOSPHATASE SYNTHESIS TRANSCRIPTIONAL REGULATORY PROTEIN PHOP"/>
    <property type="match status" value="1"/>
</dbReference>
<dbReference type="GO" id="GO:0000156">
    <property type="term" value="F:phosphorelay response regulator activity"/>
    <property type="evidence" value="ECO:0007669"/>
    <property type="project" value="TreeGrafter"/>
</dbReference>
<evidence type="ECO:0000313" key="8">
    <source>
        <dbReference type="EMBL" id="KUG04920.1"/>
    </source>
</evidence>
<dbReference type="Gene3D" id="3.40.50.2300">
    <property type="match status" value="1"/>
</dbReference>
<keyword evidence="4" id="KW-0238">DNA-binding</keyword>
<dbReference type="PROSITE" id="PS50110">
    <property type="entry name" value="RESPONSE_REGULATORY"/>
    <property type="match status" value="1"/>
</dbReference>
<dbReference type="Pfam" id="PF00072">
    <property type="entry name" value="Response_reg"/>
    <property type="match status" value="1"/>
</dbReference>